<feature type="domain" description="Beta-lactamase-related" evidence="2">
    <location>
        <begin position="46"/>
        <end position="374"/>
    </location>
</feature>
<evidence type="ECO:0000313" key="3">
    <source>
        <dbReference type="EMBL" id="TFU06575.1"/>
    </source>
</evidence>
<evidence type="ECO:0000256" key="1">
    <source>
        <dbReference type="SAM" id="SignalP"/>
    </source>
</evidence>
<dbReference type="InterPro" id="IPR001466">
    <property type="entry name" value="Beta-lactam-related"/>
</dbReference>
<dbReference type="GO" id="GO:0016787">
    <property type="term" value="F:hydrolase activity"/>
    <property type="evidence" value="ECO:0007669"/>
    <property type="project" value="UniProtKB-KW"/>
</dbReference>
<feature type="signal peptide" evidence="1">
    <location>
        <begin position="1"/>
        <end position="19"/>
    </location>
</feature>
<dbReference type="AlphaFoldDB" id="A0A4Y9ESG6"/>
<dbReference type="InterPro" id="IPR050491">
    <property type="entry name" value="AmpC-like"/>
</dbReference>
<dbReference type="Proteomes" id="UP000297737">
    <property type="component" value="Unassembled WGS sequence"/>
</dbReference>
<dbReference type="EMBL" id="SIHO01000001">
    <property type="protein sequence ID" value="TFU06575.1"/>
    <property type="molecule type" value="Genomic_DNA"/>
</dbReference>
<dbReference type="Pfam" id="PF00144">
    <property type="entry name" value="Beta-lactamase"/>
    <property type="match status" value="1"/>
</dbReference>
<feature type="chain" id="PRO_5021377321" evidence="1">
    <location>
        <begin position="20"/>
        <end position="389"/>
    </location>
</feature>
<dbReference type="Gene3D" id="3.40.710.10">
    <property type="entry name" value="DD-peptidase/beta-lactamase superfamily"/>
    <property type="match status" value="1"/>
</dbReference>
<gene>
    <name evidence="3" type="ORF">EUV02_00155</name>
</gene>
<sequence length="389" mass="41680">MASRLFFVALAVFCAPANAKSIADQIARIEAPQSPNRQGADPLTLQQILERFHVPGISIAVIYDFKVLWTKSYGVADVETRAPITADTLFQAASLSKPVAAMASLKATQIGKFGLDQDVNTILKSWKLPDSPFGSGAAVTPRMLMSHTSGTGDGFGFPGYEPGAPLPTQQQILDGKKPSALGPVRLVRPALTASQYSGGAAQIEQLALTDATGMPFATIMQDWVLAPIGMTHSSFEQPLPPDMQRYTARAHGPDGKSMGPRWRVYPEQAAAGLWTTAADYALFMIEVQKTLAGRSTTVLDRATMQNMVTPVGVGPYAVGFEIVQEGQGWYFKHNGANWGFRSFAMAHVAKGYGVVIMANGDGGLPAASEIVDRVAAAYGWDMLDKPMLR</sequence>
<dbReference type="PANTHER" id="PTHR46825">
    <property type="entry name" value="D-ALANYL-D-ALANINE-CARBOXYPEPTIDASE/ENDOPEPTIDASE AMPH"/>
    <property type="match status" value="1"/>
</dbReference>
<keyword evidence="1" id="KW-0732">Signal</keyword>
<evidence type="ECO:0000259" key="2">
    <source>
        <dbReference type="Pfam" id="PF00144"/>
    </source>
</evidence>
<accession>A0A4Y9ESG6</accession>
<keyword evidence="4" id="KW-1185">Reference proteome</keyword>
<comment type="caution">
    <text evidence="3">The sequence shown here is derived from an EMBL/GenBank/DDBJ whole genome shotgun (WGS) entry which is preliminary data.</text>
</comment>
<name>A0A4Y9ESG6_9SPHN</name>
<dbReference type="PANTHER" id="PTHR46825:SF12">
    <property type="entry name" value="PENICILLIN-BINDING PROTEIN 4"/>
    <property type="match status" value="1"/>
</dbReference>
<keyword evidence="3" id="KW-0378">Hydrolase</keyword>
<organism evidence="3 4">
    <name type="scientific">Glacieibacterium arshaanense</name>
    <dbReference type="NCBI Taxonomy" id="2511025"/>
    <lineage>
        <taxon>Bacteria</taxon>
        <taxon>Pseudomonadati</taxon>
        <taxon>Pseudomonadota</taxon>
        <taxon>Alphaproteobacteria</taxon>
        <taxon>Sphingomonadales</taxon>
        <taxon>Sphingosinicellaceae</taxon>
        <taxon>Glacieibacterium</taxon>
    </lineage>
</organism>
<protein>
    <submittedName>
        <fullName evidence="3">Class A beta-lactamase-related serine hydrolase</fullName>
    </submittedName>
</protein>
<dbReference type="SUPFAM" id="SSF56601">
    <property type="entry name" value="beta-lactamase/transpeptidase-like"/>
    <property type="match status" value="1"/>
</dbReference>
<evidence type="ECO:0000313" key="4">
    <source>
        <dbReference type="Proteomes" id="UP000297737"/>
    </source>
</evidence>
<proteinExistence type="predicted"/>
<dbReference type="OrthoDB" id="119951at2"/>
<dbReference type="InterPro" id="IPR012338">
    <property type="entry name" value="Beta-lactam/transpept-like"/>
</dbReference>
<reference evidence="3 4" key="1">
    <citation type="submission" date="2019-02" db="EMBL/GenBank/DDBJ databases">
        <title>Polymorphobacter sp. isolated from the lake at the Tibet of China.</title>
        <authorList>
            <person name="Li A."/>
        </authorList>
    </citation>
    <scope>NUCLEOTIDE SEQUENCE [LARGE SCALE GENOMIC DNA]</scope>
    <source>
        <strain evidence="3 4">DJ1R-1</strain>
    </source>
</reference>